<dbReference type="AlphaFoldDB" id="A0A9P0CFG4"/>
<dbReference type="KEGG" id="btab:109041449"/>
<keyword evidence="2" id="KW-0732">Signal</keyword>
<organism evidence="3 4">
    <name type="scientific">Bemisia tabaci</name>
    <name type="common">Sweetpotato whitefly</name>
    <name type="synonym">Aleurodes tabaci</name>
    <dbReference type="NCBI Taxonomy" id="7038"/>
    <lineage>
        <taxon>Eukaryota</taxon>
        <taxon>Metazoa</taxon>
        <taxon>Ecdysozoa</taxon>
        <taxon>Arthropoda</taxon>
        <taxon>Hexapoda</taxon>
        <taxon>Insecta</taxon>
        <taxon>Pterygota</taxon>
        <taxon>Neoptera</taxon>
        <taxon>Paraneoptera</taxon>
        <taxon>Hemiptera</taxon>
        <taxon>Sternorrhyncha</taxon>
        <taxon>Aleyrodoidea</taxon>
        <taxon>Aleyrodidae</taxon>
        <taxon>Aleyrodinae</taxon>
        <taxon>Bemisia</taxon>
    </lineage>
</organism>
<reference evidence="3" key="1">
    <citation type="submission" date="2021-12" db="EMBL/GenBank/DDBJ databases">
        <authorList>
            <person name="King R."/>
        </authorList>
    </citation>
    <scope>NUCLEOTIDE SEQUENCE</scope>
</reference>
<protein>
    <submittedName>
        <fullName evidence="3">Uncharacterized protein</fullName>
    </submittedName>
</protein>
<dbReference type="Proteomes" id="UP001152759">
    <property type="component" value="Chromosome 8"/>
</dbReference>
<feature type="region of interest" description="Disordered" evidence="1">
    <location>
        <begin position="44"/>
        <end position="76"/>
    </location>
</feature>
<feature type="signal peptide" evidence="2">
    <location>
        <begin position="1"/>
        <end position="24"/>
    </location>
</feature>
<feature type="compositionally biased region" description="Polar residues" evidence="1">
    <location>
        <begin position="140"/>
        <end position="153"/>
    </location>
</feature>
<proteinExistence type="predicted"/>
<feature type="compositionally biased region" description="Polar residues" evidence="1">
    <location>
        <begin position="44"/>
        <end position="60"/>
    </location>
</feature>
<dbReference type="EMBL" id="OU963869">
    <property type="protein sequence ID" value="CAH0777358.1"/>
    <property type="molecule type" value="Genomic_DNA"/>
</dbReference>
<evidence type="ECO:0000313" key="3">
    <source>
        <dbReference type="EMBL" id="CAH0777358.1"/>
    </source>
</evidence>
<evidence type="ECO:0000256" key="1">
    <source>
        <dbReference type="SAM" id="MobiDB-lite"/>
    </source>
</evidence>
<feature type="chain" id="PRO_5040322165" evidence="2">
    <location>
        <begin position="25"/>
        <end position="153"/>
    </location>
</feature>
<name>A0A9P0CFG4_BEMTA</name>
<evidence type="ECO:0000313" key="4">
    <source>
        <dbReference type="Proteomes" id="UP001152759"/>
    </source>
</evidence>
<gene>
    <name evidence="3" type="ORF">BEMITA_LOCUS13329</name>
</gene>
<sequence>MMERCWKVSVILLIASDLSSFTWGAPTPNAPSTYNTPDAPSTINTTNAPSSYTQVNTKNTEVNDSHNHNQITSAANNSTAISLKGKTNGVSQTSCQGCKAHNSHNGDKNINVQTNFVKETHNHYYGEPAPAKQEYPPNQEYPSKEQSQPKQQY</sequence>
<keyword evidence="4" id="KW-1185">Reference proteome</keyword>
<evidence type="ECO:0000256" key="2">
    <source>
        <dbReference type="SAM" id="SignalP"/>
    </source>
</evidence>
<feature type="region of interest" description="Disordered" evidence="1">
    <location>
        <begin position="123"/>
        <end position="153"/>
    </location>
</feature>
<accession>A0A9P0CFG4</accession>